<proteinExistence type="predicted"/>
<name>A0AAU9JGD2_9CILI</name>
<sequence length="67" mass="8043">MFYSWNETSLVTILLLEFQFCFLKRSFIYSDKNHCSFLKYGWLKSLSHSIGAEDLITNYFCSREKEI</sequence>
<evidence type="ECO:0000256" key="1">
    <source>
        <dbReference type="SAM" id="SignalP"/>
    </source>
</evidence>
<feature type="signal peptide" evidence="1">
    <location>
        <begin position="1"/>
        <end position="23"/>
    </location>
</feature>
<feature type="chain" id="PRO_5043751025" evidence="1">
    <location>
        <begin position="24"/>
        <end position="67"/>
    </location>
</feature>
<comment type="caution">
    <text evidence="2">The sequence shown here is derived from an EMBL/GenBank/DDBJ whole genome shotgun (WGS) entry which is preliminary data.</text>
</comment>
<dbReference type="Proteomes" id="UP001162131">
    <property type="component" value="Unassembled WGS sequence"/>
</dbReference>
<keyword evidence="1" id="KW-0732">Signal</keyword>
<protein>
    <submittedName>
        <fullName evidence="2">Uncharacterized protein</fullName>
    </submittedName>
</protein>
<keyword evidence="3" id="KW-1185">Reference proteome</keyword>
<dbReference type="AlphaFoldDB" id="A0AAU9JGD2"/>
<evidence type="ECO:0000313" key="2">
    <source>
        <dbReference type="EMBL" id="CAG9324753.1"/>
    </source>
</evidence>
<gene>
    <name evidence="2" type="ORF">BSTOLATCC_MIC36533</name>
</gene>
<evidence type="ECO:0000313" key="3">
    <source>
        <dbReference type="Proteomes" id="UP001162131"/>
    </source>
</evidence>
<reference evidence="2" key="1">
    <citation type="submission" date="2021-09" db="EMBL/GenBank/DDBJ databases">
        <authorList>
            <consortium name="AG Swart"/>
            <person name="Singh M."/>
            <person name="Singh A."/>
            <person name="Seah K."/>
            <person name="Emmerich C."/>
        </authorList>
    </citation>
    <scope>NUCLEOTIDE SEQUENCE</scope>
    <source>
        <strain evidence="2">ATCC30299</strain>
    </source>
</reference>
<accession>A0AAU9JGD2</accession>
<organism evidence="2 3">
    <name type="scientific">Blepharisma stoltei</name>
    <dbReference type="NCBI Taxonomy" id="1481888"/>
    <lineage>
        <taxon>Eukaryota</taxon>
        <taxon>Sar</taxon>
        <taxon>Alveolata</taxon>
        <taxon>Ciliophora</taxon>
        <taxon>Postciliodesmatophora</taxon>
        <taxon>Heterotrichea</taxon>
        <taxon>Heterotrichida</taxon>
        <taxon>Blepharismidae</taxon>
        <taxon>Blepharisma</taxon>
    </lineage>
</organism>
<dbReference type="EMBL" id="CAJZBQ010000036">
    <property type="protein sequence ID" value="CAG9324753.1"/>
    <property type="molecule type" value="Genomic_DNA"/>
</dbReference>